<sequence>MRYEGPPEGYLAEVWFPTGTEYKVARRGTTILCKDRFDNLIDPVPDAVLRTREYPAWALIRYPDEFRQALSVDTEVLTIAMGLSECSAAAFAQLADRLPPHHRPVFLEFVGRLLTGWGEAEQAAILLDLARTIGAEYGTEAE</sequence>
<dbReference type="EMBL" id="CP046172">
    <property type="protein sequence ID" value="QIS16786.1"/>
    <property type="molecule type" value="Genomic_DNA"/>
</dbReference>
<dbReference type="RefSeq" id="WP_167478797.1">
    <property type="nucleotide sequence ID" value="NZ_CP046172.1"/>
</dbReference>
<evidence type="ECO:0000313" key="1">
    <source>
        <dbReference type="EMBL" id="QIS16786.1"/>
    </source>
</evidence>
<organism evidence="1 2">
    <name type="scientific">Nocardia arthritidis</name>
    <dbReference type="NCBI Taxonomy" id="228602"/>
    <lineage>
        <taxon>Bacteria</taxon>
        <taxon>Bacillati</taxon>
        <taxon>Actinomycetota</taxon>
        <taxon>Actinomycetes</taxon>
        <taxon>Mycobacteriales</taxon>
        <taxon>Nocardiaceae</taxon>
        <taxon>Nocardia</taxon>
    </lineage>
</organism>
<accession>A0A6G9YUV5</accession>
<gene>
    <name evidence="1" type="ORF">F5544_44915</name>
</gene>
<keyword evidence="2" id="KW-1185">Reference proteome</keyword>
<evidence type="ECO:0000313" key="2">
    <source>
        <dbReference type="Proteomes" id="UP000503540"/>
    </source>
</evidence>
<dbReference type="AlphaFoldDB" id="A0A6G9YUV5"/>
<proteinExistence type="predicted"/>
<protein>
    <submittedName>
        <fullName evidence="1">Uncharacterized protein</fullName>
    </submittedName>
</protein>
<dbReference type="KEGG" id="nah:F5544_44915"/>
<reference evidence="1 2" key="1">
    <citation type="journal article" date="2019" name="ACS Chem. Biol.">
        <title>Identification and Mobilization of a Cryptic Antibiotic Biosynthesis Gene Locus from a Human-Pathogenic Nocardia Isolate.</title>
        <authorList>
            <person name="Herisse M."/>
            <person name="Ishida K."/>
            <person name="Porter J.L."/>
            <person name="Howden B."/>
            <person name="Hertweck C."/>
            <person name="Stinear T.P."/>
            <person name="Pidot S.J."/>
        </authorList>
    </citation>
    <scope>NUCLEOTIDE SEQUENCE [LARGE SCALE GENOMIC DNA]</scope>
    <source>
        <strain evidence="1 2">AUSMDU00012717</strain>
    </source>
</reference>
<dbReference type="Proteomes" id="UP000503540">
    <property type="component" value="Chromosome"/>
</dbReference>
<name>A0A6G9YUV5_9NOCA</name>